<keyword evidence="1" id="KW-0472">Membrane</keyword>
<sequence length="112" mass="11744">MSHLTDTKPIQAQHRWARILLAGPGAIVVTLTLLAGMPLWLPGGAAGIDNLAFPLVLAPLIWATLFFHACLDRRITRVALVSAALFLVHGGMVASRFMAAAPAAAPALGDAR</sequence>
<reference evidence="2 3" key="1">
    <citation type="submission" date="2017-11" db="EMBL/GenBank/DDBJ databases">
        <title>Complete genome sequence of Sphingomonas sp. Strain Cra20, a psychrotolerant potential plant growth promoting rhizobacteria.</title>
        <authorList>
            <person name="Luo Y."/>
        </authorList>
    </citation>
    <scope>NUCLEOTIDE SEQUENCE [LARGE SCALE GENOMIC DNA]</scope>
    <source>
        <strain evidence="2 3">Cra20</strain>
    </source>
</reference>
<feature type="transmembrane region" description="Helical" evidence="1">
    <location>
        <begin position="78"/>
        <end position="99"/>
    </location>
</feature>
<evidence type="ECO:0000313" key="2">
    <source>
        <dbReference type="EMBL" id="ATY32963.1"/>
    </source>
</evidence>
<keyword evidence="1" id="KW-0812">Transmembrane</keyword>
<dbReference type="KEGG" id="sphc:CVN68_14155"/>
<dbReference type="OrthoDB" id="7474882at2"/>
<dbReference type="Proteomes" id="UP000229081">
    <property type="component" value="Chromosome"/>
</dbReference>
<dbReference type="RefSeq" id="WP_100282768.1">
    <property type="nucleotide sequence ID" value="NZ_CP024923.1"/>
</dbReference>
<evidence type="ECO:0000256" key="1">
    <source>
        <dbReference type="SAM" id="Phobius"/>
    </source>
</evidence>
<protein>
    <submittedName>
        <fullName evidence="2">Uncharacterized protein</fullName>
    </submittedName>
</protein>
<keyword evidence="1" id="KW-1133">Transmembrane helix</keyword>
<dbReference type="AlphaFoldDB" id="A0A2K8MGH9"/>
<gene>
    <name evidence="2" type="ORF">CVN68_14155</name>
</gene>
<dbReference type="EMBL" id="CP024923">
    <property type="protein sequence ID" value="ATY32963.1"/>
    <property type="molecule type" value="Genomic_DNA"/>
</dbReference>
<accession>A0A2K8MGH9</accession>
<proteinExistence type="predicted"/>
<feature type="transmembrane region" description="Helical" evidence="1">
    <location>
        <begin position="20"/>
        <end position="40"/>
    </location>
</feature>
<keyword evidence="3" id="KW-1185">Reference proteome</keyword>
<name>A0A2K8MGH9_9SPHN</name>
<organism evidence="2 3">
    <name type="scientific">Sphingomonas psychrotolerans</name>
    <dbReference type="NCBI Taxonomy" id="1327635"/>
    <lineage>
        <taxon>Bacteria</taxon>
        <taxon>Pseudomonadati</taxon>
        <taxon>Pseudomonadota</taxon>
        <taxon>Alphaproteobacteria</taxon>
        <taxon>Sphingomonadales</taxon>
        <taxon>Sphingomonadaceae</taxon>
        <taxon>Sphingomonas</taxon>
    </lineage>
</organism>
<feature type="transmembrane region" description="Helical" evidence="1">
    <location>
        <begin position="52"/>
        <end position="71"/>
    </location>
</feature>
<evidence type="ECO:0000313" key="3">
    <source>
        <dbReference type="Proteomes" id="UP000229081"/>
    </source>
</evidence>